<dbReference type="InterPro" id="IPR036188">
    <property type="entry name" value="FAD/NAD-bd_sf"/>
</dbReference>
<sequence>MGNLISHTRQPYVRPKASWKPARETHVRKLLEASPGLPVPNPTIPFWTVPPAPIATHLPLEYIPAYADIVIIGSGITAASFARTLFGENDSLHVVMLEARDACSGATGRNGGHINPPLYHDYTTLKGDYGEDTAKMIMRFRLSHLAEMKRAAAEEHLTEECQIREVETIDVFYDRTLFEEAKEKLNRYKTDMPVEASSYRSYEAAEGIQNFHLSPLSVGCISTVAGAVHPYRLVTGVLSRLLSEYPKEFQLYTQTPCTSITQPTPASPFYTVTTPRGSIKTPHIIHATNAYVSHLVTPLRRIIVPVCESMSAQRPGVTLTPSTLSGARSFVFYGQREGFDYLTQLPGGENELMFGAGLAGLVGLGNADDSMYSVYSATHISGALPVYFGERNWGAEGVAVEEGEEDGGEWHQGRVKALWSGILSNSADGLPWVGRLPVKVAGRKAPPVSSTPATQDVVAIKRKEDIVMGSGRVGMTASPGEWISAGYSGEGMVHAWMSAKAVAHMVLGTEGDVDLGGWFPKVFTVTEKRWKSAQKRNAVRLVSK</sequence>
<dbReference type="Pfam" id="PF01266">
    <property type="entry name" value="DAO"/>
    <property type="match status" value="1"/>
</dbReference>
<accession>F8QG97</accession>
<evidence type="ECO:0000313" key="3">
    <source>
        <dbReference type="Proteomes" id="UP000008063"/>
    </source>
</evidence>
<dbReference type="PANTHER" id="PTHR13847:SF213">
    <property type="entry name" value="DEPENDENT OXIDOREDUCTASE, PUTATIVE-RELATED"/>
    <property type="match status" value="1"/>
</dbReference>
<dbReference type="Gene3D" id="3.30.9.10">
    <property type="entry name" value="D-Amino Acid Oxidase, subunit A, domain 2"/>
    <property type="match status" value="1"/>
</dbReference>
<reference evidence="3" key="1">
    <citation type="journal article" date="2011" name="Science">
        <title>The plant cell wall-decomposing machinery underlies the functional diversity of forest fungi.</title>
        <authorList>
            <person name="Eastwood D.C."/>
            <person name="Floudas D."/>
            <person name="Binder M."/>
            <person name="Majcherczyk A."/>
            <person name="Schneider P."/>
            <person name="Aerts A."/>
            <person name="Asiegbu F.O."/>
            <person name="Baker S.E."/>
            <person name="Barry K."/>
            <person name="Bendiksby M."/>
            <person name="Blumentritt M."/>
            <person name="Coutinho P.M."/>
            <person name="Cullen D."/>
            <person name="de Vries R.P."/>
            <person name="Gathman A."/>
            <person name="Goodell B."/>
            <person name="Henrissat B."/>
            <person name="Ihrmark K."/>
            <person name="Kauserud H."/>
            <person name="Kohler A."/>
            <person name="LaButti K."/>
            <person name="Lapidus A."/>
            <person name="Lavin J.L."/>
            <person name="Lee Y.-H."/>
            <person name="Lindquist E."/>
            <person name="Lilly W."/>
            <person name="Lucas S."/>
            <person name="Morin E."/>
            <person name="Murat C."/>
            <person name="Oguiza J.A."/>
            <person name="Park J."/>
            <person name="Pisabarro A.G."/>
            <person name="Riley R."/>
            <person name="Rosling A."/>
            <person name="Salamov A."/>
            <person name="Schmidt O."/>
            <person name="Schmutz J."/>
            <person name="Skrede I."/>
            <person name="Stenlid J."/>
            <person name="Wiebenga A."/>
            <person name="Xie X."/>
            <person name="Kuees U."/>
            <person name="Hibbett D.S."/>
            <person name="Hoffmeister D."/>
            <person name="Hoegberg N."/>
            <person name="Martin F."/>
            <person name="Grigoriev I.V."/>
            <person name="Watkinson S.C."/>
        </authorList>
    </citation>
    <scope>NUCLEOTIDE SEQUENCE [LARGE SCALE GENOMIC DNA]</scope>
    <source>
        <strain evidence="3">strain S7.3</strain>
    </source>
</reference>
<dbReference type="OrthoDB" id="429143at2759"/>
<dbReference type="HOGENOM" id="CLU_022730_2_1_1"/>
<dbReference type="InParanoid" id="F8QG97"/>
<dbReference type="Gene3D" id="3.50.50.60">
    <property type="entry name" value="FAD/NAD(P)-binding domain"/>
    <property type="match status" value="1"/>
</dbReference>
<dbReference type="GO" id="GO:0005737">
    <property type="term" value="C:cytoplasm"/>
    <property type="evidence" value="ECO:0007669"/>
    <property type="project" value="TreeGrafter"/>
</dbReference>
<dbReference type="EMBL" id="GL945500">
    <property type="protein sequence ID" value="EGN92712.1"/>
    <property type="molecule type" value="Genomic_DNA"/>
</dbReference>
<gene>
    <name evidence="2" type="ORF">SERLA73DRAFT_117022</name>
</gene>
<dbReference type="eggNOG" id="ENOG502QRBS">
    <property type="taxonomic scope" value="Eukaryota"/>
</dbReference>
<dbReference type="PANTHER" id="PTHR13847">
    <property type="entry name" value="SARCOSINE DEHYDROGENASE-RELATED"/>
    <property type="match status" value="1"/>
</dbReference>
<protein>
    <recommendedName>
        <fullName evidence="1">FAD dependent oxidoreductase domain-containing protein</fullName>
    </recommendedName>
</protein>
<proteinExistence type="predicted"/>
<dbReference type="AlphaFoldDB" id="F8QG97"/>
<evidence type="ECO:0000313" key="2">
    <source>
        <dbReference type="EMBL" id="EGN92712.1"/>
    </source>
</evidence>
<name>F8QG97_SERL3</name>
<dbReference type="SUPFAM" id="SSF51905">
    <property type="entry name" value="FAD/NAD(P)-binding domain"/>
    <property type="match status" value="1"/>
</dbReference>
<dbReference type="InterPro" id="IPR006076">
    <property type="entry name" value="FAD-dep_OxRdtase"/>
</dbReference>
<evidence type="ECO:0000259" key="1">
    <source>
        <dbReference type="Pfam" id="PF01266"/>
    </source>
</evidence>
<feature type="domain" description="FAD dependent oxidoreductase" evidence="1">
    <location>
        <begin position="68"/>
        <end position="505"/>
    </location>
</feature>
<dbReference type="OMA" id="EWFPDIL"/>
<dbReference type="STRING" id="936435.F8QG97"/>
<organism evidence="3">
    <name type="scientific">Serpula lacrymans var. lacrymans (strain S7.3)</name>
    <name type="common">Dry rot fungus</name>
    <dbReference type="NCBI Taxonomy" id="936435"/>
    <lineage>
        <taxon>Eukaryota</taxon>
        <taxon>Fungi</taxon>
        <taxon>Dikarya</taxon>
        <taxon>Basidiomycota</taxon>
        <taxon>Agaricomycotina</taxon>
        <taxon>Agaricomycetes</taxon>
        <taxon>Agaricomycetidae</taxon>
        <taxon>Boletales</taxon>
        <taxon>Coniophorineae</taxon>
        <taxon>Serpulaceae</taxon>
        <taxon>Serpula</taxon>
    </lineage>
</organism>
<dbReference type="Proteomes" id="UP000008063">
    <property type="component" value="Unassembled WGS sequence"/>
</dbReference>
<keyword evidence="3" id="KW-1185">Reference proteome</keyword>